<dbReference type="Pfam" id="PF00112">
    <property type="entry name" value="Peptidase_C1"/>
    <property type="match status" value="1"/>
</dbReference>
<dbReference type="InterPro" id="IPR025660">
    <property type="entry name" value="Pept_his_AS"/>
</dbReference>
<dbReference type="InterPro" id="IPR013201">
    <property type="entry name" value="Prot_inhib_I29"/>
</dbReference>
<feature type="domain" description="Cathepsin propeptide inhibitor" evidence="8">
    <location>
        <begin position="30"/>
        <end position="85"/>
    </location>
</feature>
<evidence type="ECO:0000256" key="2">
    <source>
        <dbReference type="ARBA" id="ARBA00022670"/>
    </source>
</evidence>
<keyword evidence="2 9" id="KW-0645">Protease</keyword>
<evidence type="ECO:0000256" key="1">
    <source>
        <dbReference type="ARBA" id="ARBA00008455"/>
    </source>
</evidence>
<dbReference type="Pfam" id="PF08246">
    <property type="entry name" value="Inhibitor_I29"/>
    <property type="match status" value="1"/>
</dbReference>
<dbReference type="InterPro" id="IPR000169">
    <property type="entry name" value="Pept_cys_AS"/>
</dbReference>
<proteinExistence type="evidence at transcript level"/>
<feature type="chain" id="PRO_5023815744" evidence="6">
    <location>
        <begin position="21"/>
        <end position="329"/>
    </location>
</feature>
<evidence type="ECO:0000259" key="8">
    <source>
        <dbReference type="SMART" id="SM00848"/>
    </source>
</evidence>
<dbReference type="PANTHER" id="PTHR12411">
    <property type="entry name" value="CYSTEINE PROTEASE FAMILY C1-RELATED"/>
    <property type="match status" value="1"/>
</dbReference>
<dbReference type="PRINTS" id="PR00705">
    <property type="entry name" value="PAPAIN"/>
</dbReference>
<evidence type="ECO:0000256" key="4">
    <source>
        <dbReference type="ARBA" id="ARBA00023145"/>
    </source>
</evidence>
<dbReference type="PROSITE" id="PS00640">
    <property type="entry name" value="THIOL_PROTEASE_ASN"/>
    <property type="match status" value="1"/>
</dbReference>
<evidence type="ECO:0000256" key="3">
    <source>
        <dbReference type="ARBA" id="ARBA00022807"/>
    </source>
</evidence>
<accession>A0A5H2WU06</accession>
<keyword evidence="3" id="KW-0788">Thiol protease</keyword>
<sequence>MRATTILVLLAAICVASTLATTHDPLTGVFAKWMRDNSKSYSNEEFVFRWNVWRENQQLIEEHNRSNKTFFLAMNKFGDLTNAEFNKLFKGLAFDYSFHANKAAAEKAVPAPGLPADFDWRQKGAVTHVKNQGQCGSCWSFSTTGSTEGANFLKTGRLTSLSEQNLIDCSGSYGNNGCNGGLMDYAFEYIINNKGIDTEASYPYQTAQYTCQYNPANSGGSLTSYTDVSSGDENALLNAVATEPTSVAIDASHNSFQFYSGGVYYESACSSTQLDHGVLAVGWGTENGQDYWLVKNSWGADWGLAGYIKMARNRSNNCGIATSASYPTA</sequence>
<evidence type="ECO:0000256" key="5">
    <source>
        <dbReference type="ARBA" id="ARBA00023157"/>
    </source>
</evidence>
<evidence type="ECO:0000256" key="6">
    <source>
        <dbReference type="SAM" id="SignalP"/>
    </source>
</evidence>
<organism evidence="9">
    <name type="scientific">Acanthamoeba castellanii</name>
    <name type="common">Amoeba</name>
    <dbReference type="NCBI Taxonomy" id="5755"/>
    <lineage>
        <taxon>Eukaryota</taxon>
        <taxon>Amoebozoa</taxon>
        <taxon>Discosea</taxon>
        <taxon>Longamoebia</taxon>
        <taxon>Centramoebida</taxon>
        <taxon>Acanthamoebidae</taxon>
        <taxon>Acanthamoeba</taxon>
    </lineage>
</organism>
<dbReference type="Gene3D" id="3.90.70.10">
    <property type="entry name" value="Cysteine proteinases"/>
    <property type="match status" value="1"/>
</dbReference>
<dbReference type="CDD" id="cd02248">
    <property type="entry name" value="Peptidase_C1A"/>
    <property type="match status" value="1"/>
</dbReference>
<feature type="signal peptide" evidence="6">
    <location>
        <begin position="1"/>
        <end position="20"/>
    </location>
</feature>
<dbReference type="EMBL" id="LC472809">
    <property type="protein sequence ID" value="BBJ29171.1"/>
    <property type="molecule type" value="mRNA"/>
</dbReference>
<dbReference type="AlphaFoldDB" id="A0A5H2WU06"/>
<dbReference type="InterPro" id="IPR013128">
    <property type="entry name" value="Peptidase_C1A"/>
</dbReference>
<dbReference type="GO" id="GO:0006508">
    <property type="term" value="P:proteolysis"/>
    <property type="evidence" value="ECO:0007669"/>
    <property type="project" value="UniProtKB-KW"/>
</dbReference>
<dbReference type="FunFam" id="3.90.70.10:FF:000039">
    <property type="entry name" value="Cysteine proteinase 2, putative"/>
    <property type="match status" value="1"/>
</dbReference>
<name>A0A5H2WU06_ACACA</name>
<dbReference type="InterPro" id="IPR039417">
    <property type="entry name" value="Peptidase_C1A_papain-like"/>
</dbReference>
<dbReference type="InterPro" id="IPR025661">
    <property type="entry name" value="Pept_asp_AS"/>
</dbReference>
<keyword evidence="5" id="KW-1015">Disulfide bond</keyword>
<keyword evidence="4" id="KW-0865">Zymogen</keyword>
<dbReference type="SMART" id="SM00848">
    <property type="entry name" value="Inhibitor_I29"/>
    <property type="match status" value="1"/>
</dbReference>
<dbReference type="PROSITE" id="PS00639">
    <property type="entry name" value="THIOL_PROTEASE_HIS"/>
    <property type="match status" value="1"/>
</dbReference>
<dbReference type="PROSITE" id="PS00139">
    <property type="entry name" value="THIOL_PROTEASE_CYS"/>
    <property type="match status" value="1"/>
</dbReference>
<protein>
    <submittedName>
        <fullName evidence="9">Cysteine protease 3</fullName>
    </submittedName>
</protein>
<dbReference type="InterPro" id="IPR000668">
    <property type="entry name" value="Peptidase_C1A_C"/>
</dbReference>
<evidence type="ECO:0000259" key="7">
    <source>
        <dbReference type="SMART" id="SM00645"/>
    </source>
</evidence>
<dbReference type="SUPFAM" id="SSF54001">
    <property type="entry name" value="Cysteine proteinases"/>
    <property type="match status" value="1"/>
</dbReference>
<dbReference type="VEuPathDB" id="AmoebaDB:ACA1_051490"/>
<keyword evidence="6" id="KW-0732">Signal</keyword>
<feature type="domain" description="Peptidase C1A papain C-terminal" evidence="7">
    <location>
        <begin position="114"/>
        <end position="328"/>
    </location>
</feature>
<dbReference type="SMART" id="SM00645">
    <property type="entry name" value="Pept_C1"/>
    <property type="match status" value="1"/>
</dbReference>
<keyword evidence="3" id="KW-0378">Hydrolase</keyword>
<comment type="similarity">
    <text evidence="1">Belongs to the peptidase C1 family.</text>
</comment>
<reference evidence="9" key="1">
    <citation type="submission" date="2019-03" db="EMBL/GenBank/DDBJ databases">
        <title>Characteristics of Acanthamoeba castellanii cysteine proteases.</title>
        <authorList>
            <person name="Wu D."/>
            <person name="Cheng X.J."/>
            <person name="Feng M."/>
        </authorList>
    </citation>
    <scope>NUCLEOTIDE SEQUENCE</scope>
    <source>
        <strain evidence="9">ATCC 30011</strain>
    </source>
</reference>
<evidence type="ECO:0000313" key="9">
    <source>
        <dbReference type="EMBL" id="BBJ29171.1"/>
    </source>
</evidence>
<dbReference type="GO" id="GO:0008234">
    <property type="term" value="F:cysteine-type peptidase activity"/>
    <property type="evidence" value="ECO:0007669"/>
    <property type="project" value="UniProtKB-KW"/>
</dbReference>
<dbReference type="InterPro" id="IPR038765">
    <property type="entry name" value="Papain-like_cys_pep_sf"/>
</dbReference>